<dbReference type="InterPro" id="IPR006944">
    <property type="entry name" value="Phage/GTA_portal"/>
</dbReference>
<evidence type="ECO:0000313" key="3">
    <source>
        <dbReference type="Proteomes" id="UP000654257"/>
    </source>
</evidence>
<gene>
    <name evidence="2" type="ORF">GCM10007304_30270</name>
</gene>
<protein>
    <submittedName>
        <fullName evidence="2">Portal protein</fullName>
    </submittedName>
</protein>
<keyword evidence="3" id="KW-1185">Reference proteome</keyword>
<dbReference type="AlphaFoldDB" id="A0A917FYE7"/>
<feature type="compositionally biased region" description="Basic and acidic residues" evidence="1">
    <location>
        <begin position="353"/>
        <end position="381"/>
    </location>
</feature>
<dbReference type="InterPro" id="IPR006427">
    <property type="entry name" value="Portal_HK97"/>
</dbReference>
<evidence type="ECO:0000313" key="2">
    <source>
        <dbReference type="EMBL" id="GGG14125.1"/>
    </source>
</evidence>
<accession>A0A917FYE7</accession>
<proteinExistence type="predicted"/>
<dbReference type="Gene3D" id="3.40.140.120">
    <property type="match status" value="1"/>
</dbReference>
<comment type="caution">
    <text evidence="2">The sequence shown here is derived from an EMBL/GenBank/DDBJ whole genome shotgun (WGS) entry which is preliminary data.</text>
</comment>
<dbReference type="EMBL" id="BMCU01000003">
    <property type="protein sequence ID" value="GGG14125.1"/>
    <property type="molecule type" value="Genomic_DNA"/>
</dbReference>
<dbReference type="NCBIfam" id="TIGR01537">
    <property type="entry name" value="portal_HK97"/>
    <property type="match status" value="1"/>
</dbReference>
<dbReference type="RefSeq" id="WP_188545678.1">
    <property type="nucleotide sequence ID" value="NZ_BMCU01000003.1"/>
</dbReference>
<name>A0A917FYE7_9NOCA</name>
<dbReference type="Gene3D" id="1.20.1270.210">
    <property type="match status" value="1"/>
</dbReference>
<dbReference type="Proteomes" id="UP000654257">
    <property type="component" value="Unassembled WGS sequence"/>
</dbReference>
<organism evidence="2 3">
    <name type="scientific">Rhodococcoides trifolii</name>
    <dbReference type="NCBI Taxonomy" id="908250"/>
    <lineage>
        <taxon>Bacteria</taxon>
        <taxon>Bacillati</taxon>
        <taxon>Actinomycetota</taxon>
        <taxon>Actinomycetes</taxon>
        <taxon>Mycobacteriales</taxon>
        <taxon>Nocardiaceae</taxon>
        <taxon>Rhodococcoides</taxon>
    </lineage>
</organism>
<evidence type="ECO:0000256" key="1">
    <source>
        <dbReference type="SAM" id="MobiDB-lite"/>
    </source>
</evidence>
<reference evidence="2" key="1">
    <citation type="journal article" date="2014" name="Int. J. Syst. Evol. Microbiol.">
        <title>Complete genome sequence of Corynebacterium casei LMG S-19264T (=DSM 44701T), isolated from a smear-ripened cheese.</title>
        <authorList>
            <consortium name="US DOE Joint Genome Institute (JGI-PGF)"/>
            <person name="Walter F."/>
            <person name="Albersmeier A."/>
            <person name="Kalinowski J."/>
            <person name="Ruckert C."/>
        </authorList>
    </citation>
    <scope>NUCLEOTIDE SEQUENCE</scope>
    <source>
        <strain evidence="2">CCM 7905</strain>
    </source>
</reference>
<dbReference type="Gene3D" id="3.30.1120.70">
    <property type="match status" value="1"/>
</dbReference>
<reference evidence="2" key="2">
    <citation type="submission" date="2020-09" db="EMBL/GenBank/DDBJ databases">
        <authorList>
            <person name="Sun Q."/>
            <person name="Sedlacek I."/>
        </authorList>
    </citation>
    <scope>NUCLEOTIDE SEQUENCE</scope>
    <source>
        <strain evidence="2">CCM 7905</strain>
    </source>
</reference>
<dbReference type="Pfam" id="PF04860">
    <property type="entry name" value="Phage_portal"/>
    <property type="match status" value="1"/>
</dbReference>
<sequence>MGKISEFFGFEPEQIREEPVNTGDYVSSVSVFPSTYAAWRAGDPKSLMRISSVSRSIQIIATMVSSLELALYDNKLQVEPSAFIRRPDPSTPRKLWVQELVTSMGMYGNAYAKVVRDGRGAVAALTILEPSRVTVTKPSDVTKYTVDGKTIATKDIVHFKLDRLPGEPEGYGPIQYASEVFELALMLERYAATQFNVDTIPRGKVTTNASVNTDDAAEIAEGIKKFIQDNSGILVLTDGFDYEQFVGDPNKTQFLEVQKMVDLKIARVFGVPAEALQMGTDNSSTYQNTQDQNMRFLQSTLSRYLTEIEEQLTELLPYGKSAKFIEEDLFRLDVKGKWEVVEIQERVGYTNGDELRAEEGKAPLPKLDKSTDKEPPVKDGD</sequence>
<feature type="region of interest" description="Disordered" evidence="1">
    <location>
        <begin position="349"/>
        <end position="381"/>
    </location>
</feature>